<evidence type="ECO:0000313" key="1">
    <source>
        <dbReference type="EMBL" id="MEK8129515.1"/>
    </source>
</evidence>
<comment type="caution">
    <text evidence="1">The sequence shown here is derived from an EMBL/GenBank/DDBJ whole genome shotgun (WGS) entry which is preliminary data.</text>
</comment>
<dbReference type="EMBL" id="JBBPCC010000010">
    <property type="protein sequence ID" value="MEK8129515.1"/>
    <property type="molecule type" value="Genomic_DNA"/>
</dbReference>
<protein>
    <recommendedName>
        <fullName evidence="3">CBS domain-containing protein</fullName>
    </recommendedName>
</protein>
<organism evidence="1 2">
    <name type="scientific">Paenibacillus filicis</name>
    <dbReference type="NCBI Taxonomy" id="669464"/>
    <lineage>
        <taxon>Bacteria</taxon>
        <taxon>Bacillati</taxon>
        <taxon>Bacillota</taxon>
        <taxon>Bacilli</taxon>
        <taxon>Bacillales</taxon>
        <taxon>Paenibacillaceae</taxon>
        <taxon>Paenibacillus</taxon>
    </lineage>
</organism>
<evidence type="ECO:0000313" key="2">
    <source>
        <dbReference type="Proteomes" id="UP001469365"/>
    </source>
</evidence>
<proteinExistence type="predicted"/>
<accession>A0ABU9DKZ6</accession>
<name>A0ABU9DKZ6_9BACL</name>
<reference evidence="1 2" key="1">
    <citation type="submission" date="2024-04" db="EMBL/GenBank/DDBJ databases">
        <title>draft genome sequnece of Paenibacillus filicis.</title>
        <authorList>
            <person name="Kim D.-U."/>
        </authorList>
    </citation>
    <scope>NUCLEOTIDE SEQUENCE [LARGE SCALE GENOMIC DNA]</scope>
    <source>
        <strain evidence="1 2">KACC14197</strain>
    </source>
</reference>
<dbReference type="Proteomes" id="UP001469365">
    <property type="component" value="Unassembled WGS sequence"/>
</dbReference>
<sequence>MPKTREEAVAMTLASKDRQIPLYDVDGETVIGVFLIQNARTETFEVQSQE</sequence>
<gene>
    <name evidence="1" type="ORF">WMW72_16540</name>
</gene>
<keyword evidence="2" id="KW-1185">Reference proteome</keyword>
<dbReference type="RefSeq" id="WP_341416625.1">
    <property type="nucleotide sequence ID" value="NZ_JBBPCC010000010.1"/>
</dbReference>
<evidence type="ECO:0008006" key="3">
    <source>
        <dbReference type="Google" id="ProtNLM"/>
    </source>
</evidence>